<feature type="region of interest" description="Disordered" evidence="1">
    <location>
        <begin position="1"/>
        <end position="94"/>
    </location>
</feature>
<accession>A0AAV7NHH9</accession>
<sequence length="94" mass="9836">MDAARRCPGGTSPFKAGPGVLPVPGYPTRKHPDGEDGPARRREPPGSLTGRGVGDEAPDIQGAKAFPSDIADKERSHHDAGRRGLLLEDAQQTG</sequence>
<organism evidence="2 3">
    <name type="scientific">Pleurodeles waltl</name>
    <name type="common">Iberian ribbed newt</name>
    <dbReference type="NCBI Taxonomy" id="8319"/>
    <lineage>
        <taxon>Eukaryota</taxon>
        <taxon>Metazoa</taxon>
        <taxon>Chordata</taxon>
        <taxon>Craniata</taxon>
        <taxon>Vertebrata</taxon>
        <taxon>Euteleostomi</taxon>
        <taxon>Amphibia</taxon>
        <taxon>Batrachia</taxon>
        <taxon>Caudata</taxon>
        <taxon>Salamandroidea</taxon>
        <taxon>Salamandridae</taxon>
        <taxon>Pleurodelinae</taxon>
        <taxon>Pleurodeles</taxon>
    </lineage>
</organism>
<feature type="compositionally biased region" description="Basic and acidic residues" evidence="1">
    <location>
        <begin position="70"/>
        <end position="86"/>
    </location>
</feature>
<feature type="compositionally biased region" description="Basic and acidic residues" evidence="1">
    <location>
        <begin position="30"/>
        <end position="44"/>
    </location>
</feature>
<evidence type="ECO:0000313" key="3">
    <source>
        <dbReference type="Proteomes" id="UP001066276"/>
    </source>
</evidence>
<evidence type="ECO:0000256" key="1">
    <source>
        <dbReference type="SAM" id="MobiDB-lite"/>
    </source>
</evidence>
<protein>
    <submittedName>
        <fullName evidence="2">Uncharacterized protein</fullName>
    </submittedName>
</protein>
<proteinExistence type="predicted"/>
<dbReference type="Proteomes" id="UP001066276">
    <property type="component" value="Chromosome 8"/>
</dbReference>
<gene>
    <name evidence="2" type="ORF">NDU88_003790</name>
</gene>
<keyword evidence="3" id="KW-1185">Reference proteome</keyword>
<name>A0AAV7NHH9_PLEWA</name>
<comment type="caution">
    <text evidence="2">The sequence shown here is derived from an EMBL/GenBank/DDBJ whole genome shotgun (WGS) entry which is preliminary data.</text>
</comment>
<evidence type="ECO:0000313" key="2">
    <source>
        <dbReference type="EMBL" id="KAJ1115568.1"/>
    </source>
</evidence>
<dbReference type="AlphaFoldDB" id="A0AAV7NHH9"/>
<dbReference type="EMBL" id="JANPWB010000012">
    <property type="protein sequence ID" value="KAJ1115568.1"/>
    <property type="molecule type" value="Genomic_DNA"/>
</dbReference>
<reference evidence="2" key="1">
    <citation type="journal article" date="2022" name="bioRxiv">
        <title>Sequencing and chromosome-scale assembly of the giantPleurodeles waltlgenome.</title>
        <authorList>
            <person name="Brown T."/>
            <person name="Elewa A."/>
            <person name="Iarovenko S."/>
            <person name="Subramanian E."/>
            <person name="Araus A.J."/>
            <person name="Petzold A."/>
            <person name="Susuki M."/>
            <person name="Suzuki K.-i.T."/>
            <person name="Hayashi T."/>
            <person name="Toyoda A."/>
            <person name="Oliveira C."/>
            <person name="Osipova E."/>
            <person name="Leigh N.D."/>
            <person name="Simon A."/>
            <person name="Yun M.H."/>
        </authorList>
    </citation>
    <scope>NUCLEOTIDE SEQUENCE</scope>
    <source>
        <strain evidence="2">20211129_DDA</strain>
        <tissue evidence="2">Liver</tissue>
    </source>
</reference>